<comment type="caution">
    <text evidence="4">The sequence shown here is derived from an EMBL/GenBank/DDBJ whole genome shotgun (WGS) entry which is preliminary data.</text>
</comment>
<protein>
    <submittedName>
        <fullName evidence="4">Xanthine dehydrogenase accessory protein XdhC</fullName>
    </submittedName>
</protein>
<sequence>MNWWRALPDVLTHEDAVLVTVARTQGSVPREAGASMLVTLDATVDTIGGGHLEWEAMAQARAMLLQPVALPAMQRLSLGASLGQCCGGVVWLVFERISQAARVEWLARALQLEAGESFRRTLSSCDAGSVWCCADGLERNAESGCQLQLSPSPSGRGHRSQRADTLPFPHPEGEGGSKSRERGDGAKGEARSMSVTSSTWHFTQTIASNTLPITVFGAGHVGAAIARLLATLDTRIRWVDPRDDQFGTPPANVECLSTDAPEEAVASAPAGSFFLVLTHSHALDLTLCEHILRRGDFSWFGLIGSATKRARFEHRLNALGLDCARMQCPIGIAGIADKSPQAIAIAVVAQVLQVKEQLKQGAAHAC</sequence>
<proteinExistence type="predicted"/>
<dbReference type="InterPro" id="IPR027051">
    <property type="entry name" value="XdhC_Rossmann_dom"/>
</dbReference>
<dbReference type="Pfam" id="PF02625">
    <property type="entry name" value="XdhC_CoxI"/>
    <property type="match status" value="1"/>
</dbReference>
<dbReference type="RefSeq" id="WP_345532714.1">
    <property type="nucleotide sequence ID" value="NZ_BAABLD010000008.1"/>
</dbReference>
<evidence type="ECO:0000259" key="2">
    <source>
        <dbReference type="Pfam" id="PF02625"/>
    </source>
</evidence>
<evidence type="ECO:0000313" key="5">
    <source>
        <dbReference type="Proteomes" id="UP001500547"/>
    </source>
</evidence>
<feature type="region of interest" description="Disordered" evidence="1">
    <location>
        <begin position="145"/>
        <end position="196"/>
    </location>
</feature>
<dbReference type="PANTHER" id="PTHR30388:SF6">
    <property type="entry name" value="XANTHINE DEHYDROGENASE SUBUNIT A-RELATED"/>
    <property type="match status" value="1"/>
</dbReference>
<dbReference type="Proteomes" id="UP001500547">
    <property type="component" value="Unassembled WGS sequence"/>
</dbReference>
<dbReference type="Pfam" id="PF13478">
    <property type="entry name" value="XdhC_C"/>
    <property type="match status" value="1"/>
</dbReference>
<dbReference type="InterPro" id="IPR003777">
    <property type="entry name" value="XdhC_CoxI"/>
</dbReference>
<dbReference type="Gene3D" id="3.40.50.720">
    <property type="entry name" value="NAD(P)-binding Rossmann-like Domain"/>
    <property type="match status" value="1"/>
</dbReference>
<evidence type="ECO:0000256" key="1">
    <source>
        <dbReference type="SAM" id="MobiDB-lite"/>
    </source>
</evidence>
<reference evidence="5" key="1">
    <citation type="journal article" date="2019" name="Int. J. Syst. Evol. Microbiol.">
        <title>The Global Catalogue of Microorganisms (GCM) 10K type strain sequencing project: providing services to taxonomists for standard genome sequencing and annotation.</title>
        <authorList>
            <consortium name="The Broad Institute Genomics Platform"/>
            <consortium name="The Broad Institute Genome Sequencing Center for Infectious Disease"/>
            <person name="Wu L."/>
            <person name="Ma J."/>
        </authorList>
    </citation>
    <scope>NUCLEOTIDE SEQUENCE [LARGE SCALE GENOMIC DNA]</scope>
    <source>
        <strain evidence="5">JCM 18715</strain>
    </source>
</reference>
<dbReference type="InterPro" id="IPR052698">
    <property type="entry name" value="MoCofactor_Util/Proc"/>
</dbReference>
<evidence type="ECO:0000313" key="4">
    <source>
        <dbReference type="EMBL" id="GAA5164790.1"/>
    </source>
</evidence>
<dbReference type="NCBIfam" id="TIGR02964">
    <property type="entry name" value="xanthine_xdhC"/>
    <property type="match status" value="1"/>
</dbReference>
<feature type="compositionally biased region" description="Basic and acidic residues" evidence="1">
    <location>
        <begin position="171"/>
        <end position="190"/>
    </location>
</feature>
<dbReference type="PANTHER" id="PTHR30388">
    <property type="entry name" value="ALDEHYDE OXIDOREDUCTASE MOLYBDENUM COFACTOR ASSEMBLY PROTEIN"/>
    <property type="match status" value="1"/>
</dbReference>
<dbReference type="InterPro" id="IPR014308">
    <property type="entry name" value="Xanthine_DH_XdhC"/>
</dbReference>
<keyword evidence="5" id="KW-1185">Reference proteome</keyword>
<name>A0ABP9QNE0_9RHOO</name>
<feature type="domain" description="XdhC- CoxI" evidence="2">
    <location>
        <begin position="13"/>
        <end position="65"/>
    </location>
</feature>
<dbReference type="EMBL" id="BAABLD010000008">
    <property type="protein sequence ID" value="GAA5164790.1"/>
    <property type="molecule type" value="Genomic_DNA"/>
</dbReference>
<accession>A0ABP9QNE0</accession>
<gene>
    <name evidence="4" type="primary">xdhC</name>
    <name evidence="4" type="ORF">GCM10025770_19300</name>
</gene>
<evidence type="ECO:0000259" key="3">
    <source>
        <dbReference type="Pfam" id="PF13478"/>
    </source>
</evidence>
<organism evidence="4 5">
    <name type="scientific">Viridibacterium curvum</name>
    <dbReference type="NCBI Taxonomy" id="1101404"/>
    <lineage>
        <taxon>Bacteria</taxon>
        <taxon>Pseudomonadati</taxon>
        <taxon>Pseudomonadota</taxon>
        <taxon>Betaproteobacteria</taxon>
        <taxon>Rhodocyclales</taxon>
        <taxon>Rhodocyclaceae</taxon>
        <taxon>Viridibacterium</taxon>
    </lineage>
</organism>
<feature type="domain" description="XdhC Rossmann" evidence="3">
    <location>
        <begin position="214"/>
        <end position="351"/>
    </location>
</feature>